<feature type="domain" description="Membrane transport protein MMPL" evidence="7">
    <location>
        <begin position="468"/>
        <end position="747"/>
    </location>
</feature>
<sequence>MTGIFFLVTAVMLAAALRVEVRTVFEDLLPRSHPYIQVHEQYKQAFGGSNVVSIVLEAEKGDIFNTAFLTKVKTVTSALQQVDGANQFQIVSLASRKLKEIRGSTEAIESSPLMWPDVPQNQAGLEALKQTVLKNPLVYGAYVSKDLKAALVTVDFYENAADYNKIFPQVMAVADAARGNGVRVRVTGEPILYGWVKHFLPETLHIFLFTIGCLVLLLFIIARTWRGTLLPLLAGLSSAIWALGVARLLGFNLDPLVIVIAFLITARAISHSVQLVSRFDEEIAAGAITTKAAAKASMLQLFKPGMLGVIADAGCMVVVVLTPIPLMHKVSIIGTMWVMTIALSACVMTPVLLSWVRYPRGYAHRLDLGRYLDRILSVCVRSATSRWRYAVLASAVAVFGVSAWYATRIQVGDAQPGSPILWQNSSYNRDAAAINQQFQGADRLYAVFSGSKPNAVKEPKVLESITGLQRYMAAQPEIGGSASVADVIPMVRRVLNENNPRYQELGRTAQENGELMYMFVSGSDPGDMARFTDAQSQNASVTFYFRDHQGESIRTAMARLKAYVDAHPLAEGTYRLAGGLVGVLAAVNEVILAGQIESIALALLVLVICCAVAYRSVTAGIFFMVPVILSNTITFSYMAWKGIGMNLSTLPVAALGIGLGVDYAFYIVDGIKEKLSEGKDLPAATVASLHGAGRGVVVTALTLTTSVVLWCASSLRFQADMGVLMAIWLFVSALSALFIMPAMVLVFRPAFIVKTAGKGVTPGIHNVAMSAVPEV</sequence>
<evidence type="ECO:0000256" key="5">
    <source>
        <dbReference type="ARBA" id="ARBA00023136"/>
    </source>
</evidence>
<feature type="domain" description="Membrane transport protein MMPL" evidence="7">
    <location>
        <begin position="67"/>
        <end position="354"/>
    </location>
</feature>
<dbReference type="InterPro" id="IPR004869">
    <property type="entry name" value="MMPL_dom"/>
</dbReference>
<feature type="transmembrane region" description="Helical" evidence="6">
    <location>
        <begin position="305"/>
        <end position="326"/>
    </location>
</feature>
<dbReference type="AlphaFoldDB" id="H1S8Q8"/>
<dbReference type="EMBL" id="AHJE01000053">
    <property type="protein sequence ID" value="EHP41100.1"/>
    <property type="molecule type" value="Genomic_DNA"/>
</dbReference>
<keyword evidence="4 6" id="KW-1133">Transmembrane helix</keyword>
<feature type="transmembrane region" description="Helical" evidence="6">
    <location>
        <begin position="621"/>
        <end position="640"/>
    </location>
</feature>
<feature type="transmembrane region" description="Helical" evidence="6">
    <location>
        <begin position="389"/>
        <end position="406"/>
    </location>
</feature>
<keyword evidence="3 6" id="KW-0812">Transmembrane</keyword>
<feature type="transmembrane region" description="Helical" evidence="6">
    <location>
        <begin position="332"/>
        <end position="356"/>
    </location>
</feature>
<evidence type="ECO:0000256" key="3">
    <source>
        <dbReference type="ARBA" id="ARBA00022692"/>
    </source>
</evidence>
<evidence type="ECO:0000256" key="4">
    <source>
        <dbReference type="ARBA" id="ARBA00022989"/>
    </source>
</evidence>
<dbReference type="Proteomes" id="UP000005808">
    <property type="component" value="Unassembled WGS sequence"/>
</dbReference>
<dbReference type="SUPFAM" id="SSF82866">
    <property type="entry name" value="Multidrug efflux transporter AcrB transmembrane domain"/>
    <property type="match status" value="2"/>
</dbReference>
<evidence type="ECO:0000313" key="9">
    <source>
        <dbReference type="Proteomes" id="UP000005808"/>
    </source>
</evidence>
<evidence type="ECO:0000256" key="6">
    <source>
        <dbReference type="SAM" id="Phobius"/>
    </source>
</evidence>
<name>H1S8Q8_9BURK</name>
<dbReference type="PATRIC" id="fig|1127483.3.peg.4379"/>
<feature type="transmembrane region" description="Helical" evidence="6">
    <location>
        <begin position="204"/>
        <end position="222"/>
    </location>
</feature>
<dbReference type="InterPro" id="IPR050545">
    <property type="entry name" value="Mycobact_MmpL"/>
</dbReference>
<reference evidence="8 9" key="1">
    <citation type="journal article" date="2012" name="J. Bacteriol.">
        <title>De Novo Genome Project of Cupriavidus basilensis OR16.</title>
        <authorList>
            <person name="Cserhati M."/>
            <person name="Kriszt B."/>
            <person name="Szoboszlay S."/>
            <person name="Toth A."/>
            <person name="Szabo I."/>
            <person name="Tancsics A."/>
            <person name="Nagy I."/>
            <person name="Horvath B."/>
            <person name="Nagy I."/>
            <person name="Kukolya J."/>
        </authorList>
    </citation>
    <scope>NUCLEOTIDE SEQUENCE [LARGE SCALE GENOMIC DNA]</scope>
    <source>
        <strain evidence="8 9">OR16</strain>
    </source>
</reference>
<feature type="transmembrane region" description="Helical" evidence="6">
    <location>
        <begin position="229"/>
        <end position="250"/>
    </location>
</feature>
<feature type="transmembrane region" description="Helical" evidence="6">
    <location>
        <begin position="692"/>
        <end position="715"/>
    </location>
</feature>
<dbReference type="PANTHER" id="PTHR33406">
    <property type="entry name" value="MEMBRANE PROTEIN MJ1562-RELATED"/>
    <property type="match status" value="1"/>
</dbReference>
<organism evidence="8 9">
    <name type="scientific">Cupriavidus basilensis OR16</name>
    <dbReference type="NCBI Taxonomy" id="1127483"/>
    <lineage>
        <taxon>Bacteria</taxon>
        <taxon>Pseudomonadati</taxon>
        <taxon>Pseudomonadota</taxon>
        <taxon>Betaproteobacteria</taxon>
        <taxon>Burkholderiales</taxon>
        <taxon>Burkholderiaceae</taxon>
        <taxon>Cupriavidus</taxon>
    </lineage>
</organism>
<dbReference type="Gene3D" id="1.20.1640.10">
    <property type="entry name" value="Multidrug efflux transporter AcrB transmembrane domain"/>
    <property type="match status" value="2"/>
</dbReference>
<evidence type="ECO:0000259" key="7">
    <source>
        <dbReference type="Pfam" id="PF03176"/>
    </source>
</evidence>
<keyword evidence="2" id="KW-1003">Cell membrane</keyword>
<gene>
    <name evidence="8" type="ORF">OR16_21898</name>
</gene>
<feature type="transmembrane region" description="Helical" evidence="6">
    <location>
        <begin position="590"/>
        <end position="614"/>
    </location>
</feature>
<feature type="transmembrane region" description="Helical" evidence="6">
    <location>
        <begin position="652"/>
        <end position="671"/>
    </location>
</feature>
<evidence type="ECO:0000313" key="8">
    <source>
        <dbReference type="EMBL" id="EHP41100.1"/>
    </source>
</evidence>
<comment type="subcellular location">
    <subcellularLocation>
        <location evidence="1">Cell membrane</location>
        <topology evidence="1">Multi-pass membrane protein</topology>
    </subcellularLocation>
</comment>
<keyword evidence="5 6" id="KW-0472">Membrane</keyword>
<accession>H1S8Q8</accession>
<dbReference type="GO" id="GO:0005886">
    <property type="term" value="C:plasma membrane"/>
    <property type="evidence" value="ECO:0007669"/>
    <property type="project" value="UniProtKB-SubCell"/>
</dbReference>
<evidence type="ECO:0000256" key="1">
    <source>
        <dbReference type="ARBA" id="ARBA00004651"/>
    </source>
</evidence>
<protein>
    <submittedName>
        <fullName evidence="8">Transport protein</fullName>
    </submittedName>
</protein>
<comment type="caution">
    <text evidence="8">The sequence shown here is derived from an EMBL/GenBank/DDBJ whole genome shotgun (WGS) entry which is preliminary data.</text>
</comment>
<dbReference type="PANTHER" id="PTHR33406:SF13">
    <property type="entry name" value="MEMBRANE PROTEIN YDFJ"/>
    <property type="match status" value="1"/>
</dbReference>
<proteinExistence type="predicted"/>
<feature type="transmembrane region" description="Helical" evidence="6">
    <location>
        <begin position="721"/>
        <end position="747"/>
    </location>
</feature>
<dbReference type="Pfam" id="PF03176">
    <property type="entry name" value="MMPL"/>
    <property type="match status" value="2"/>
</dbReference>
<evidence type="ECO:0000256" key="2">
    <source>
        <dbReference type="ARBA" id="ARBA00022475"/>
    </source>
</evidence>
<feature type="transmembrane region" description="Helical" evidence="6">
    <location>
        <begin position="256"/>
        <end position="276"/>
    </location>
</feature>